<name>A0A512C3J5_9HYPH</name>
<dbReference type="RefSeq" id="WP_147023096.1">
    <property type="nucleotide sequence ID" value="NZ_BJYU01000218.1"/>
</dbReference>
<dbReference type="EMBL" id="BJYU01000218">
    <property type="protein sequence ID" value="GEO18617.1"/>
    <property type="molecule type" value="Genomic_DNA"/>
</dbReference>
<gene>
    <name evidence="1" type="ORF">MAE02_63130</name>
</gene>
<dbReference type="Proteomes" id="UP000321085">
    <property type="component" value="Unassembled WGS sequence"/>
</dbReference>
<protein>
    <submittedName>
        <fullName evidence="1">Uncharacterized protein</fullName>
    </submittedName>
</protein>
<reference evidence="1 2" key="1">
    <citation type="submission" date="2019-07" db="EMBL/GenBank/DDBJ databases">
        <title>Whole genome shotgun sequence of Microvirga aerophila NBRC 106136.</title>
        <authorList>
            <person name="Hosoyama A."/>
            <person name="Uohara A."/>
            <person name="Ohji S."/>
            <person name="Ichikawa N."/>
        </authorList>
    </citation>
    <scope>NUCLEOTIDE SEQUENCE [LARGE SCALE GENOMIC DNA]</scope>
    <source>
        <strain evidence="1 2">NBRC 106136</strain>
    </source>
</reference>
<proteinExistence type="predicted"/>
<comment type="caution">
    <text evidence="1">The sequence shown here is derived from an EMBL/GenBank/DDBJ whole genome shotgun (WGS) entry which is preliminary data.</text>
</comment>
<dbReference type="AlphaFoldDB" id="A0A512C3J5"/>
<organism evidence="1 2">
    <name type="scientific">Microvirga aerophila</name>
    <dbReference type="NCBI Taxonomy" id="670291"/>
    <lineage>
        <taxon>Bacteria</taxon>
        <taxon>Pseudomonadati</taxon>
        <taxon>Pseudomonadota</taxon>
        <taxon>Alphaproteobacteria</taxon>
        <taxon>Hyphomicrobiales</taxon>
        <taxon>Methylobacteriaceae</taxon>
        <taxon>Microvirga</taxon>
    </lineage>
</organism>
<keyword evidence="2" id="KW-1185">Reference proteome</keyword>
<sequence length="166" mass="17842">MPAIRTPNIEAFRAFLKNRTHEKHAVTGVTAVTPIKSSTSRLQGLVTLVTGAPTPEKERRAQLLEREAFAAVEGGVHPTFITGFAKLQMSQPAGTKEAVWHQAINDAGLFLDRFGAKAAAFGWSPDDVFSEFGLAWTLKGSTVADITTTSASLSDGRTFHLFGSPE</sequence>
<evidence type="ECO:0000313" key="1">
    <source>
        <dbReference type="EMBL" id="GEO18617.1"/>
    </source>
</evidence>
<accession>A0A512C3J5</accession>
<evidence type="ECO:0000313" key="2">
    <source>
        <dbReference type="Proteomes" id="UP000321085"/>
    </source>
</evidence>